<evidence type="ECO:0000256" key="5">
    <source>
        <dbReference type="ARBA" id="ARBA00013150"/>
    </source>
</evidence>
<dbReference type="GO" id="GO:0046872">
    <property type="term" value="F:metal ion binding"/>
    <property type="evidence" value="ECO:0007669"/>
    <property type="project" value="UniProtKB-KW"/>
</dbReference>
<evidence type="ECO:0000256" key="2">
    <source>
        <dbReference type="ARBA" id="ARBA00004980"/>
    </source>
</evidence>
<dbReference type="PANTHER" id="PTHR43322:SF5">
    <property type="entry name" value="1-DEOXY-D-XYLULOSE-5-PHOSPHATE SYNTHASE, CHLOROPLASTIC"/>
    <property type="match status" value="1"/>
</dbReference>
<proteinExistence type="inferred from homology"/>
<keyword evidence="9" id="KW-0784">Thiamine biosynthesis</keyword>
<evidence type="ECO:0000256" key="10">
    <source>
        <dbReference type="ARBA" id="ARBA00023052"/>
    </source>
</evidence>
<evidence type="ECO:0000256" key="1">
    <source>
        <dbReference type="ARBA" id="ARBA00001946"/>
    </source>
</evidence>
<comment type="subunit">
    <text evidence="4">Homodimer.</text>
</comment>
<name>A0A2T5JFF7_9SPHI</name>
<reference evidence="13 14" key="1">
    <citation type="submission" date="2018-04" db="EMBL/GenBank/DDBJ databases">
        <title>Genomic Encyclopedia of Archaeal and Bacterial Type Strains, Phase II (KMG-II): from individual species to whole genera.</title>
        <authorList>
            <person name="Goeker M."/>
        </authorList>
    </citation>
    <scope>NUCLEOTIDE SEQUENCE [LARGE SCALE GENOMIC DNA]</scope>
    <source>
        <strain evidence="13 14">DSM 26809</strain>
    </source>
</reference>
<evidence type="ECO:0000256" key="3">
    <source>
        <dbReference type="ARBA" id="ARBA00011081"/>
    </source>
</evidence>
<evidence type="ECO:0000256" key="6">
    <source>
        <dbReference type="ARBA" id="ARBA00022679"/>
    </source>
</evidence>
<keyword evidence="8" id="KW-0460">Magnesium</keyword>
<comment type="caution">
    <text evidence="13">The sequence shown here is derived from an EMBL/GenBank/DDBJ whole genome shotgun (WGS) entry which is preliminary data.</text>
</comment>
<dbReference type="GO" id="GO:0016114">
    <property type="term" value="P:terpenoid biosynthetic process"/>
    <property type="evidence" value="ECO:0007669"/>
    <property type="project" value="InterPro"/>
</dbReference>
<dbReference type="GO" id="GO:0019288">
    <property type="term" value="P:isopentenyl diphosphate biosynthetic process, methylerythritol 4-phosphate pathway"/>
    <property type="evidence" value="ECO:0007669"/>
    <property type="project" value="TreeGrafter"/>
</dbReference>
<keyword evidence="14" id="KW-1185">Reference proteome</keyword>
<dbReference type="RefSeq" id="WP_245916961.1">
    <property type="nucleotide sequence ID" value="NZ_CP160205.1"/>
</dbReference>
<evidence type="ECO:0000259" key="12">
    <source>
        <dbReference type="SMART" id="SM00861"/>
    </source>
</evidence>
<dbReference type="Gene3D" id="3.40.50.970">
    <property type="match status" value="1"/>
</dbReference>
<dbReference type="CDD" id="cd07033">
    <property type="entry name" value="TPP_PYR_DXS_TK_like"/>
    <property type="match status" value="1"/>
</dbReference>
<comment type="cofactor">
    <cofactor evidence="1">
        <name>Mg(2+)</name>
        <dbReference type="ChEBI" id="CHEBI:18420"/>
    </cofactor>
</comment>
<dbReference type="InterPro" id="IPR029061">
    <property type="entry name" value="THDP-binding"/>
</dbReference>
<dbReference type="InterPro" id="IPR005475">
    <property type="entry name" value="Transketolase-like_Pyr-bd"/>
</dbReference>
<evidence type="ECO:0000313" key="13">
    <source>
        <dbReference type="EMBL" id="PTR01124.1"/>
    </source>
</evidence>
<dbReference type="Proteomes" id="UP000244168">
    <property type="component" value="Unassembled WGS sequence"/>
</dbReference>
<dbReference type="SUPFAM" id="SSF52518">
    <property type="entry name" value="Thiamin diphosphate-binding fold (THDP-binding)"/>
    <property type="match status" value="1"/>
</dbReference>
<dbReference type="PANTHER" id="PTHR43322">
    <property type="entry name" value="1-D-DEOXYXYLULOSE 5-PHOSPHATE SYNTHASE-RELATED"/>
    <property type="match status" value="1"/>
</dbReference>
<evidence type="ECO:0000256" key="11">
    <source>
        <dbReference type="ARBA" id="ARBA00023229"/>
    </source>
</evidence>
<accession>A0A2T5JFF7</accession>
<dbReference type="EMBL" id="QAOQ01000001">
    <property type="protein sequence ID" value="PTR01124.1"/>
    <property type="molecule type" value="Genomic_DNA"/>
</dbReference>
<dbReference type="GO" id="GO:0008661">
    <property type="term" value="F:1-deoxy-D-xylulose-5-phosphate synthase activity"/>
    <property type="evidence" value="ECO:0007669"/>
    <property type="project" value="UniProtKB-EC"/>
</dbReference>
<keyword evidence="10" id="KW-0786">Thiamine pyrophosphate</keyword>
<dbReference type="GO" id="GO:0009228">
    <property type="term" value="P:thiamine biosynthetic process"/>
    <property type="evidence" value="ECO:0007669"/>
    <property type="project" value="UniProtKB-KW"/>
</dbReference>
<evidence type="ECO:0000256" key="9">
    <source>
        <dbReference type="ARBA" id="ARBA00022977"/>
    </source>
</evidence>
<sequence>MMNYEALLTETAWADDRFVVMTAENRALVRNMPATLGNRFIDTGITEQTMIGAAAGLALRGRTPVIHALAAFLTMRAYEFVRTDLGIANLPGKLSGFIPGFLSDANGPTHQAIEDVAIMRGIPNMTVFAPADEDDLLKMMPAIWASPNPAYTRINTRKTNYVHAPFELGKAEVVSNGKDVTILTYGLMFEQAMIAAEILEAEGLLVGVVNMRSLKPVDENAILNAAASDLVVTLEDHFVTGGLYSIVAETLLKHRTTANVLPIALNEKWFRPALLPDVLQYEGFTGKQIAERILGYQTAGDQPLILANEFAE</sequence>
<dbReference type="InterPro" id="IPR009014">
    <property type="entry name" value="Transketo_C/PFOR_II"/>
</dbReference>
<dbReference type="InterPro" id="IPR005477">
    <property type="entry name" value="Dxylulose-5-P_synthase"/>
</dbReference>
<organism evidence="13 14">
    <name type="scientific">Mucilaginibacter yixingensis</name>
    <dbReference type="NCBI Taxonomy" id="1295612"/>
    <lineage>
        <taxon>Bacteria</taxon>
        <taxon>Pseudomonadati</taxon>
        <taxon>Bacteroidota</taxon>
        <taxon>Sphingobacteriia</taxon>
        <taxon>Sphingobacteriales</taxon>
        <taxon>Sphingobacteriaceae</taxon>
        <taxon>Mucilaginibacter</taxon>
    </lineage>
</organism>
<dbReference type="SMART" id="SM00861">
    <property type="entry name" value="Transket_pyr"/>
    <property type="match status" value="1"/>
</dbReference>
<protein>
    <recommendedName>
        <fullName evidence="5">1-deoxy-D-xylulose-5-phosphate synthase</fullName>
        <ecNumber evidence="5">2.2.1.7</ecNumber>
    </recommendedName>
</protein>
<dbReference type="InterPro" id="IPR033248">
    <property type="entry name" value="Transketolase_C"/>
</dbReference>
<keyword evidence="11" id="KW-0414">Isoprene biosynthesis</keyword>
<feature type="domain" description="Transketolase-like pyrimidine-binding" evidence="12">
    <location>
        <begin position="1"/>
        <end position="158"/>
    </location>
</feature>
<dbReference type="Pfam" id="PF02780">
    <property type="entry name" value="Transketolase_C"/>
    <property type="match status" value="1"/>
</dbReference>
<comment type="similarity">
    <text evidence="3">Belongs to the transketolase family. DXPS subfamily.</text>
</comment>
<keyword evidence="7" id="KW-0479">Metal-binding</keyword>
<evidence type="ECO:0000256" key="8">
    <source>
        <dbReference type="ARBA" id="ARBA00022842"/>
    </source>
</evidence>
<dbReference type="AlphaFoldDB" id="A0A2T5JFF7"/>
<evidence type="ECO:0000256" key="7">
    <source>
        <dbReference type="ARBA" id="ARBA00022723"/>
    </source>
</evidence>
<dbReference type="GO" id="GO:0005829">
    <property type="term" value="C:cytosol"/>
    <property type="evidence" value="ECO:0007669"/>
    <property type="project" value="TreeGrafter"/>
</dbReference>
<gene>
    <name evidence="13" type="ORF">C8P68_101356</name>
</gene>
<dbReference type="EC" id="2.2.1.7" evidence="5"/>
<comment type="pathway">
    <text evidence="2">Metabolic intermediate biosynthesis; 1-deoxy-D-xylulose 5-phosphate biosynthesis; 1-deoxy-D-xylulose 5-phosphate from D-glyceraldehyde 3-phosphate and pyruvate: step 1/1.</text>
</comment>
<evidence type="ECO:0000313" key="14">
    <source>
        <dbReference type="Proteomes" id="UP000244168"/>
    </source>
</evidence>
<evidence type="ECO:0000256" key="4">
    <source>
        <dbReference type="ARBA" id="ARBA00011738"/>
    </source>
</evidence>
<keyword evidence="6" id="KW-0808">Transferase</keyword>
<dbReference type="SUPFAM" id="SSF52922">
    <property type="entry name" value="TK C-terminal domain-like"/>
    <property type="match status" value="1"/>
</dbReference>
<dbReference type="Gene3D" id="3.40.50.920">
    <property type="match status" value="1"/>
</dbReference>
<dbReference type="Pfam" id="PF02779">
    <property type="entry name" value="Transket_pyr"/>
    <property type="match status" value="1"/>
</dbReference>